<reference evidence="2" key="1">
    <citation type="submission" date="2020-11" db="EMBL/GenBank/DDBJ databases">
        <title>Nocardioides sp. nov., isolated from Soil of Cynanchum wilfordii Hemsley rhizosphere.</title>
        <authorList>
            <person name="Lee J.-S."/>
            <person name="Suh M.K."/>
            <person name="Kim J.-S."/>
        </authorList>
    </citation>
    <scope>NUCLEOTIDE SEQUENCE</scope>
    <source>
        <strain evidence="2">KCTC 19275</strain>
    </source>
</reference>
<keyword evidence="3" id="KW-1185">Reference proteome</keyword>
<name>A0A930VHC7_9ACTN</name>
<dbReference type="AlphaFoldDB" id="A0A930VHC7"/>
<dbReference type="InterPro" id="IPR029063">
    <property type="entry name" value="SAM-dependent_MTases_sf"/>
</dbReference>
<evidence type="ECO:0000313" key="3">
    <source>
        <dbReference type="Proteomes" id="UP000640489"/>
    </source>
</evidence>
<dbReference type="PANTHER" id="PTHR43591:SF24">
    <property type="entry name" value="2-METHOXY-6-POLYPRENYL-1,4-BENZOQUINOL METHYLASE, MITOCHONDRIAL"/>
    <property type="match status" value="1"/>
</dbReference>
<keyword evidence="2" id="KW-0489">Methyltransferase</keyword>
<protein>
    <submittedName>
        <fullName evidence="2">Class I SAM-dependent methyltransferase</fullName>
    </submittedName>
</protein>
<dbReference type="EMBL" id="JADKPN010000007">
    <property type="protein sequence ID" value="MBF4763945.1"/>
    <property type="molecule type" value="Genomic_DNA"/>
</dbReference>
<dbReference type="Proteomes" id="UP000640489">
    <property type="component" value="Unassembled WGS sequence"/>
</dbReference>
<evidence type="ECO:0000313" key="2">
    <source>
        <dbReference type="EMBL" id="MBF4763945.1"/>
    </source>
</evidence>
<dbReference type="GO" id="GO:0008757">
    <property type="term" value="F:S-adenosylmethionine-dependent methyltransferase activity"/>
    <property type="evidence" value="ECO:0007669"/>
    <property type="project" value="InterPro"/>
</dbReference>
<accession>A0A930VHC7</accession>
<dbReference type="InterPro" id="IPR013216">
    <property type="entry name" value="Methyltransf_11"/>
</dbReference>
<organism evidence="2 3">
    <name type="scientific">Nocardioides islandensis</name>
    <dbReference type="NCBI Taxonomy" id="433663"/>
    <lineage>
        <taxon>Bacteria</taxon>
        <taxon>Bacillati</taxon>
        <taxon>Actinomycetota</taxon>
        <taxon>Actinomycetes</taxon>
        <taxon>Propionibacteriales</taxon>
        <taxon>Nocardioidaceae</taxon>
        <taxon>Nocardioides</taxon>
    </lineage>
</organism>
<keyword evidence="2" id="KW-0808">Transferase</keyword>
<proteinExistence type="predicted"/>
<dbReference type="Pfam" id="PF08241">
    <property type="entry name" value="Methyltransf_11"/>
    <property type="match status" value="1"/>
</dbReference>
<dbReference type="PANTHER" id="PTHR43591">
    <property type="entry name" value="METHYLTRANSFERASE"/>
    <property type="match status" value="1"/>
</dbReference>
<dbReference type="GO" id="GO:0032259">
    <property type="term" value="P:methylation"/>
    <property type="evidence" value="ECO:0007669"/>
    <property type="project" value="UniProtKB-KW"/>
</dbReference>
<evidence type="ECO:0000259" key="1">
    <source>
        <dbReference type="Pfam" id="PF08241"/>
    </source>
</evidence>
<dbReference type="CDD" id="cd02440">
    <property type="entry name" value="AdoMet_MTases"/>
    <property type="match status" value="1"/>
</dbReference>
<dbReference type="RefSeq" id="WP_194707141.1">
    <property type="nucleotide sequence ID" value="NZ_JADKPN010000007.1"/>
</dbReference>
<sequence>MTEGTAADTSWLESMPEVYDRCLGLATFAPFAADISLRALELPHARVLELAAGTGIVTAGLVEALPDAEIVATDLNQAMVTYASSRTPGPTWEVADAQELRYADGSFDLVVCQFGVMFLPDRVGAYRGVRRVLAPGGSFLFNAWDTLETHEVEAAVIDALAELIPDDPPDFLRRVPHGYADPNRIRADVQAAGLHVAELERVELVGRAPSAKVLAEGYCLGTPLRFEIQERAELGDIVPKLTKALARRLGDGLIEGSMAAYVVRATKPE</sequence>
<comment type="caution">
    <text evidence="2">The sequence shown here is derived from an EMBL/GenBank/DDBJ whole genome shotgun (WGS) entry which is preliminary data.</text>
</comment>
<gene>
    <name evidence="2" type="ORF">ISU07_12485</name>
</gene>
<feature type="domain" description="Methyltransferase type 11" evidence="1">
    <location>
        <begin position="48"/>
        <end position="141"/>
    </location>
</feature>
<dbReference type="Gene3D" id="3.40.50.150">
    <property type="entry name" value="Vaccinia Virus protein VP39"/>
    <property type="match status" value="1"/>
</dbReference>
<dbReference type="SUPFAM" id="SSF53335">
    <property type="entry name" value="S-adenosyl-L-methionine-dependent methyltransferases"/>
    <property type="match status" value="1"/>
</dbReference>